<organism evidence="2 3">
    <name type="scientific">Tenacibaculum platacis</name>
    <dbReference type="NCBI Taxonomy" id="3137852"/>
    <lineage>
        <taxon>Bacteria</taxon>
        <taxon>Pseudomonadati</taxon>
        <taxon>Bacteroidota</taxon>
        <taxon>Flavobacteriia</taxon>
        <taxon>Flavobacteriales</taxon>
        <taxon>Flavobacteriaceae</taxon>
        <taxon>Tenacibaculum</taxon>
    </lineage>
</organism>
<name>A0ABM9P091_9FLAO</name>
<keyword evidence="1" id="KW-0472">Membrane</keyword>
<dbReference type="RefSeq" id="WP_348712073.1">
    <property type="nucleotide sequence ID" value="NZ_CAXIXY010000004.1"/>
</dbReference>
<keyword evidence="1" id="KW-0812">Transmembrane</keyword>
<dbReference type="Proteomes" id="UP001497416">
    <property type="component" value="Unassembled WGS sequence"/>
</dbReference>
<reference evidence="2 3" key="1">
    <citation type="submission" date="2024-05" db="EMBL/GenBank/DDBJ databases">
        <authorList>
            <person name="Duchaud E."/>
        </authorList>
    </citation>
    <scope>NUCLEOTIDE SEQUENCE [LARGE SCALE GENOMIC DNA]</scope>
    <source>
        <strain evidence="2">Ena-SAMPLE-TAB-13-05-2024-13:56:06:370-140302</strain>
    </source>
</reference>
<gene>
    <name evidence="2" type="ORF">T190607A01A_20535</name>
</gene>
<accession>A0ABM9P091</accession>
<evidence type="ECO:0008006" key="4">
    <source>
        <dbReference type="Google" id="ProtNLM"/>
    </source>
</evidence>
<comment type="caution">
    <text evidence="2">The sequence shown here is derived from an EMBL/GenBank/DDBJ whole genome shotgun (WGS) entry which is preliminary data.</text>
</comment>
<protein>
    <recommendedName>
        <fullName evidence="4">DUF4129 domain-containing protein</fullName>
    </recommendedName>
</protein>
<dbReference type="EMBL" id="CAXIXY010000004">
    <property type="protein sequence ID" value="CAL2085812.1"/>
    <property type="molecule type" value="Genomic_DNA"/>
</dbReference>
<evidence type="ECO:0000313" key="3">
    <source>
        <dbReference type="Proteomes" id="UP001497416"/>
    </source>
</evidence>
<keyword evidence="1" id="KW-1133">Transmembrane helix</keyword>
<sequence>MRNFILLFLLCIGVTSFGQDDYSDENESTYEYVDYGTEIIEERSFNEDLKSKYNGPEFIYTETKPEKPKPEKDDKLSRDFFKALVGFLSTVFPYLLALIVVIIIVKSVLAGNADFWRFKKKKIDKTPLVITQEEEENIHETDYEKLLRLAIDAKDYRKATRYYYLLLLKKMNEKELITYDKDKTNSEYVFDLQKLELRKQFSYLLYIYDYVWYGEFKVDELNFKTIENEYESFFKLL</sequence>
<evidence type="ECO:0000256" key="1">
    <source>
        <dbReference type="SAM" id="Phobius"/>
    </source>
</evidence>
<proteinExistence type="predicted"/>
<keyword evidence="3" id="KW-1185">Reference proteome</keyword>
<feature type="transmembrane region" description="Helical" evidence="1">
    <location>
        <begin position="91"/>
        <end position="113"/>
    </location>
</feature>
<evidence type="ECO:0000313" key="2">
    <source>
        <dbReference type="EMBL" id="CAL2085812.1"/>
    </source>
</evidence>